<protein>
    <submittedName>
        <fullName evidence="2">Uncharacterized protein</fullName>
    </submittedName>
</protein>
<dbReference type="EMBL" id="JANAVB010032616">
    <property type="protein sequence ID" value="KAJ6810368.1"/>
    <property type="molecule type" value="Genomic_DNA"/>
</dbReference>
<name>A0AAX6F2J7_IRIPA</name>
<feature type="transmembrane region" description="Helical" evidence="1">
    <location>
        <begin position="35"/>
        <end position="52"/>
    </location>
</feature>
<evidence type="ECO:0000256" key="1">
    <source>
        <dbReference type="SAM" id="Phobius"/>
    </source>
</evidence>
<reference evidence="2" key="1">
    <citation type="journal article" date="2023" name="GigaByte">
        <title>Genome assembly of the bearded iris, Iris pallida Lam.</title>
        <authorList>
            <person name="Bruccoleri R.E."/>
            <person name="Oakeley E.J."/>
            <person name="Faust A.M.E."/>
            <person name="Altorfer M."/>
            <person name="Dessus-Babus S."/>
            <person name="Burckhardt D."/>
            <person name="Oertli M."/>
            <person name="Naumann U."/>
            <person name="Petersen F."/>
            <person name="Wong J."/>
        </authorList>
    </citation>
    <scope>NUCLEOTIDE SEQUENCE</scope>
    <source>
        <strain evidence="2">GSM-AAB239-AS_SAM_17_03QT</strain>
    </source>
</reference>
<keyword evidence="1" id="KW-1133">Transmembrane helix</keyword>
<sequence length="122" mass="14152">MVVIVVLYTHLEVLGLRCTGTNATRHDATQIRSRFGTYLVYFGVCLLCRIRVRHDRSKKRLKISKGCSCAFEMYTKQRFTHDVYPFERLNLNGAQIFIVGVNRCGKEYSFLTERVPVLTEVQ</sequence>
<comment type="caution">
    <text evidence="2">The sequence shown here is derived from an EMBL/GenBank/DDBJ whole genome shotgun (WGS) entry which is preliminary data.</text>
</comment>
<keyword evidence="1" id="KW-0812">Transmembrane</keyword>
<gene>
    <name evidence="3" type="ORF">M6B38_114365</name>
    <name evidence="2" type="ORF">M6B38_159110</name>
</gene>
<keyword evidence="1" id="KW-0472">Membrane</keyword>
<accession>A0AAX6F2J7</accession>
<proteinExistence type="predicted"/>
<dbReference type="AlphaFoldDB" id="A0AAX6F2J7"/>
<evidence type="ECO:0000313" key="4">
    <source>
        <dbReference type="Proteomes" id="UP001140949"/>
    </source>
</evidence>
<organism evidence="2 4">
    <name type="scientific">Iris pallida</name>
    <name type="common">Sweet iris</name>
    <dbReference type="NCBI Taxonomy" id="29817"/>
    <lineage>
        <taxon>Eukaryota</taxon>
        <taxon>Viridiplantae</taxon>
        <taxon>Streptophyta</taxon>
        <taxon>Embryophyta</taxon>
        <taxon>Tracheophyta</taxon>
        <taxon>Spermatophyta</taxon>
        <taxon>Magnoliopsida</taxon>
        <taxon>Liliopsida</taxon>
        <taxon>Asparagales</taxon>
        <taxon>Iridaceae</taxon>
        <taxon>Iridoideae</taxon>
        <taxon>Irideae</taxon>
        <taxon>Iris</taxon>
    </lineage>
</organism>
<reference evidence="2" key="2">
    <citation type="submission" date="2023-04" db="EMBL/GenBank/DDBJ databases">
        <authorList>
            <person name="Bruccoleri R.E."/>
            <person name="Oakeley E.J."/>
            <person name="Faust A.-M."/>
            <person name="Dessus-Babus S."/>
            <person name="Altorfer M."/>
            <person name="Burckhardt D."/>
            <person name="Oertli M."/>
            <person name="Naumann U."/>
            <person name="Petersen F."/>
            <person name="Wong J."/>
        </authorList>
    </citation>
    <scope>NUCLEOTIDE SEQUENCE</scope>
    <source>
        <strain evidence="2">GSM-AAB239-AS_SAM_17_03QT</strain>
        <tissue evidence="2">Leaf</tissue>
    </source>
</reference>
<dbReference type="Proteomes" id="UP001140949">
    <property type="component" value="Unassembled WGS sequence"/>
</dbReference>
<evidence type="ECO:0000313" key="2">
    <source>
        <dbReference type="EMBL" id="KAJ6810368.1"/>
    </source>
</evidence>
<dbReference type="EMBL" id="JANAVB010000398">
    <property type="protein sequence ID" value="KAJ6853802.1"/>
    <property type="molecule type" value="Genomic_DNA"/>
</dbReference>
<keyword evidence="4" id="KW-1185">Reference proteome</keyword>
<evidence type="ECO:0000313" key="3">
    <source>
        <dbReference type="EMBL" id="KAJ6853802.1"/>
    </source>
</evidence>